<dbReference type="InterPro" id="IPR011990">
    <property type="entry name" value="TPR-like_helical_dom_sf"/>
</dbReference>
<dbReference type="InterPro" id="IPR012944">
    <property type="entry name" value="SusD_RagB_dom"/>
</dbReference>
<proteinExistence type="inferred from homology"/>
<evidence type="ECO:0000256" key="2">
    <source>
        <dbReference type="ARBA" id="ARBA00006275"/>
    </source>
</evidence>
<comment type="subcellular location">
    <subcellularLocation>
        <location evidence="1">Cell outer membrane</location>
    </subcellularLocation>
</comment>
<dbReference type="EMBL" id="FNNO01000005">
    <property type="protein sequence ID" value="SDW73981.1"/>
    <property type="molecule type" value="Genomic_DNA"/>
</dbReference>
<dbReference type="Pfam" id="PF14322">
    <property type="entry name" value="SusD-like_3"/>
    <property type="match status" value="1"/>
</dbReference>
<name>A0A8X8IBP1_9BACT</name>
<comment type="caution">
    <text evidence="8">The sequence shown here is derived from an EMBL/GenBank/DDBJ whole genome shotgun (WGS) entry which is preliminary data.</text>
</comment>
<organism evidence="8 9">
    <name type="scientific">Hydrobacter penzbergensis</name>
    <dbReference type="NCBI Taxonomy" id="1235997"/>
    <lineage>
        <taxon>Bacteria</taxon>
        <taxon>Pseudomonadati</taxon>
        <taxon>Bacteroidota</taxon>
        <taxon>Chitinophagia</taxon>
        <taxon>Chitinophagales</taxon>
        <taxon>Chitinophagaceae</taxon>
        <taxon>Hydrobacter</taxon>
    </lineage>
</organism>
<dbReference type="Pfam" id="PF07980">
    <property type="entry name" value="SusD_RagB"/>
    <property type="match status" value="1"/>
</dbReference>
<dbReference type="Gene3D" id="1.25.40.390">
    <property type="match status" value="1"/>
</dbReference>
<feature type="domain" description="RagB/SusD" evidence="6">
    <location>
        <begin position="271"/>
        <end position="498"/>
    </location>
</feature>
<evidence type="ECO:0000259" key="6">
    <source>
        <dbReference type="Pfam" id="PF07980"/>
    </source>
</evidence>
<accession>A0A8X8IBP1</accession>
<keyword evidence="3" id="KW-0732">Signal</keyword>
<keyword evidence="4" id="KW-0472">Membrane</keyword>
<feature type="domain" description="SusD-like N-terminal" evidence="7">
    <location>
        <begin position="24"/>
        <end position="226"/>
    </location>
</feature>
<dbReference type="SUPFAM" id="SSF48452">
    <property type="entry name" value="TPR-like"/>
    <property type="match status" value="1"/>
</dbReference>
<dbReference type="AlphaFoldDB" id="A0A8X8IBP1"/>
<comment type="similarity">
    <text evidence="2">Belongs to the SusD family.</text>
</comment>
<dbReference type="Proteomes" id="UP000198711">
    <property type="component" value="Unassembled WGS sequence"/>
</dbReference>
<evidence type="ECO:0000256" key="1">
    <source>
        <dbReference type="ARBA" id="ARBA00004442"/>
    </source>
</evidence>
<keyword evidence="9" id="KW-1185">Reference proteome</keyword>
<protein>
    <submittedName>
        <fullName evidence="8">Starch-binding associating with outer membrane</fullName>
    </submittedName>
</protein>
<gene>
    <name evidence="8" type="ORF">SAMN05444410_105139</name>
</gene>
<reference evidence="8 9" key="1">
    <citation type="submission" date="2016-10" db="EMBL/GenBank/DDBJ databases">
        <authorList>
            <person name="Varghese N."/>
            <person name="Submissions S."/>
        </authorList>
    </citation>
    <scope>NUCLEOTIDE SEQUENCE [LARGE SCALE GENOMIC DNA]</scope>
    <source>
        <strain evidence="8 9">DSM 25353</strain>
    </source>
</reference>
<sequence>MKKHNYLYLSALSVSLFMGSCTKDFLQRDPESIISASNFFSNESQVKQAVNGAYNSVLQMGLADYWIFGEMRSDNTTFHYNNTNRGLEQRELMEQFVSQATDEPLSTFWQRLYTGIDRANEVLDHIGTVNMPDANKNQYTGEMKFLRAFHYFTLVRQWGGVPLRTTSTQTTDQTKSKGRASVDDIYTQIIADLTDAASKLPKKYTGADVGRATEGAARTMLAEVYLTRKKTTEALTELRKVEAIGYQLLPSYAAIFDPANKNNAESIFEIQYLGSDPQLSSTFMYQFAPWTSGSAVTKDPKTTSNPGGWNIPTQDLIDAYDSTDLRKNISIGTDFISMNPSDPLKGKMIPYIKKYNHAPADIGRTNDNFPVYRYADVLLMIAECLNESGDQASSLTYLNQVHAHSRTGLLPLAVIDQATLRDLIFKERQVELAFENHRWYDLVRSGKAVAVMNANGAREKLLKPTQPYPIGSYNVNPNKLLLLIPQKEVTLDNLAQNPQ</sequence>
<evidence type="ECO:0000259" key="7">
    <source>
        <dbReference type="Pfam" id="PF14322"/>
    </source>
</evidence>
<evidence type="ECO:0000313" key="8">
    <source>
        <dbReference type="EMBL" id="SDW73981.1"/>
    </source>
</evidence>
<dbReference type="InterPro" id="IPR033985">
    <property type="entry name" value="SusD-like_N"/>
</dbReference>
<dbReference type="GO" id="GO:0009279">
    <property type="term" value="C:cell outer membrane"/>
    <property type="evidence" value="ECO:0007669"/>
    <property type="project" value="UniProtKB-SubCell"/>
</dbReference>
<evidence type="ECO:0000313" key="9">
    <source>
        <dbReference type="Proteomes" id="UP000198711"/>
    </source>
</evidence>
<dbReference type="CDD" id="cd08977">
    <property type="entry name" value="SusD"/>
    <property type="match status" value="1"/>
</dbReference>
<evidence type="ECO:0000256" key="5">
    <source>
        <dbReference type="ARBA" id="ARBA00023237"/>
    </source>
</evidence>
<dbReference type="RefSeq" id="WP_092723399.1">
    <property type="nucleotide sequence ID" value="NZ_FNNO01000005.1"/>
</dbReference>
<evidence type="ECO:0000256" key="4">
    <source>
        <dbReference type="ARBA" id="ARBA00023136"/>
    </source>
</evidence>
<keyword evidence="5" id="KW-0998">Cell outer membrane</keyword>
<dbReference type="PROSITE" id="PS51257">
    <property type="entry name" value="PROKAR_LIPOPROTEIN"/>
    <property type="match status" value="1"/>
</dbReference>
<evidence type="ECO:0000256" key="3">
    <source>
        <dbReference type="ARBA" id="ARBA00022729"/>
    </source>
</evidence>